<gene>
    <name evidence="2" type="ORF">K7432_012437</name>
</gene>
<keyword evidence="1" id="KW-0812">Transmembrane</keyword>
<comment type="caution">
    <text evidence="2">The sequence shown here is derived from an EMBL/GenBank/DDBJ whole genome shotgun (WGS) entry which is preliminary data.</text>
</comment>
<dbReference type="Proteomes" id="UP001479436">
    <property type="component" value="Unassembled WGS sequence"/>
</dbReference>
<name>A0ABR2WKV3_9FUNG</name>
<sequence>MFELINAVYTYHQGEFPYWVYVGGVITAASPGTITAVVFLFDPSLKQAWMKISEDLIKEYGSISPQNDYTCAPPFSPISPGFIPTQHLLAPTVSTELYATTTKITTRQYLVRWAVRRWLLPNGE</sequence>
<evidence type="ECO:0000256" key="1">
    <source>
        <dbReference type="SAM" id="Phobius"/>
    </source>
</evidence>
<proteinExistence type="predicted"/>
<accession>A0ABR2WKV3</accession>
<organism evidence="2 3">
    <name type="scientific">Basidiobolus ranarum</name>
    <dbReference type="NCBI Taxonomy" id="34480"/>
    <lineage>
        <taxon>Eukaryota</taxon>
        <taxon>Fungi</taxon>
        <taxon>Fungi incertae sedis</taxon>
        <taxon>Zoopagomycota</taxon>
        <taxon>Entomophthoromycotina</taxon>
        <taxon>Basidiobolomycetes</taxon>
        <taxon>Basidiobolales</taxon>
        <taxon>Basidiobolaceae</taxon>
        <taxon>Basidiobolus</taxon>
    </lineage>
</organism>
<protein>
    <submittedName>
        <fullName evidence="2">Uncharacterized protein</fullName>
    </submittedName>
</protein>
<keyword evidence="1" id="KW-1133">Transmembrane helix</keyword>
<evidence type="ECO:0000313" key="2">
    <source>
        <dbReference type="EMBL" id="KAK9762130.1"/>
    </source>
</evidence>
<evidence type="ECO:0000313" key="3">
    <source>
        <dbReference type="Proteomes" id="UP001479436"/>
    </source>
</evidence>
<keyword evidence="3" id="KW-1185">Reference proteome</keyword>
<keyword evidence="1" id="KW-0472">Membrane</keyword>
<reference evidence="2 3" key="1">
    <citation type="submission" date="2023-04" db="EMBL/GenBank/DDBJ databases">
        <title>Genome of Basidiobolus ranarum AG-B5.</title>
        <authorList>
            <person name="Stajich J.E."/>
            <person name="Carter-House D."/>
            <person name="Gryganskyi A."/>
        </authorList>
    </citation>
    <scope>NUCLEOTIDE SEQUENCE [LARGE SCALE GENOMIC DNA]</scope>
    <source>
        <strain evidence="2 3">AG-B5</strain>
    </source>
</reference>
<dbReference type="EMBL" id="JASJQH010001081">
    <property type="protein sequence ID" value="KAK9762130.1"/>
    <property type="molecule type" value="Genomic_DNA"/>
</dbReference>
<feature type="transmembrane region" description="Helical" evidence="1">
    <location>
        <begin position="18"/>
        <end position="41"/>
    </location>
</feature>